<dbReference type="Pfam" id="PF00280">
    <property type="entry name" value="potato_inhibit"/>
    <property type="match status" value="1"/>
</dbReference>
<reference evidence="7" key="2">
    <citation type="journal article" date="2018" name="Gigascience">
        <title>Genome assembly of the Pink Ipe (Handroanthus impetiginosus, Bignoniaceae), a highly valued, ecologically keystone Neotropical timber forest tree.</title>
        <authorList>
            <person name="Silva-Junior O.B."/>
            <person name="Grattapaglia D."/>
            <person name="Novaes E."/>
            <person name="Collevatti R.G."/>
        </authorList>
    </citation>
    <scope>NUCLEOTIDE SEQUENCE [LARGE SCALE GENOMIC DNA]</scope>
    <source>
        <strain evidence="7">cv. UFG-1</strain>
    </source>
</reference>
<comment type="caution">
    <text evidence="5">The sequence shown here is derived from an EMBL/GenBank/DDBJ whole genome shotgun (WGS) entry which is preliminary data.</text>
</comment>
<keyword evidence="2" id="KW-0646">Protease inhibitor</keyword>
<dbReference type="OrthoDB" id="10013825at2759"/>
<dbReference type="PRINTS" id="PR00292">
    <property type="entry name" value="POTATOINHBTR"/>
</dbReference>
<reference evidence="5" key="3">
    <citation type="journal article" date="2018" name="Gigascience">
        <title>Genome assembly of the pink ipe (Handroanthus impetiginosus, Bignoniaceae), a highly-valued ecologically keystone neotropical timber forest tree.</title>
        <authorList>
            <person name="Silva-Junior O.B."/>
            <person name="Novaes E."/>
            <person name="Grattapaglia D."/>
            <person name="Collevatti R.G."/>
        </authorList>
    </citation>
    <scope>NUCLEOTIDE SEQUENCE [LARGE SCALE GENOMIC DNA]</scope>
    <source>
        <strain evidence="5">UFG-1</strain>
        <tissue evidence="5">Leaf</tissue>
    </source>
</reference>
<evidence type="ECO:0000256" key="3">
    <source>
        <dbReference type="ARBA" id="ARBA00022900"/>
    </source>
</evidence>
<dbReference type="PANTHER" id="PTHR33091:SF29">
    <property type="entry name" value="SUBTILISIN INHIBITOR 1"/>
    <property type="match status" value="1"/>
</dbReference>
<evidence type="ECO:0000256" key="4">
    <source>
        <dbReference type="SAM" id="MobiDB-lite"/>
    </source>
</evidence>
<dbReference type="Gene3D" id="3.30.10.10">
    <property type="entry name" value="Trypsin Inhibitor V, subunit A"/>
    <property type="match status" value="1"/>
</dbReference>
<feature type="compositionally biased region" description="Basic and acidic residues" evidence="4">
    <location>
        <begin position="1"/>
        <end position="13"/>
    </location>
</feature>
<organism evidence="5 7">
    <name type="scientific">Handroanthus impetiginosus</name>
    <dbReference type="NCBI Taxonomy" id="429701"/>
    <lineage>
        <taxon>Eukaryota</taxon>
        <taxon>Viridiplantae</taxon>
        <taxon>Streptophyta</taxon>
        <taxon>Embryophyta</taxon>
        <taxon>Tracheophyta</taxon>
        <taxon>Spermatophyta</taxon>
        <taxon>Magnoliopsida</taxon>
        <taxon>eudicotyledons</taxon>
        <taxon>Gunneridae</taxon>
        <taxon>Pentapetalae</taxon>
        <taxon>asterids</taxon>
        <taxon>lamiids</taxon>
        <taxon>Lamiales</taxon>
        <taxon>Bignoniaceae</taxon>
        <taxon>Crescentiina</taxon>
        <taxon>Tabebuia alliance</taxon>
        <taxon>Handroanthus</taxon>
    </lineage>
</organism>
<keyword evidence="7" id="KW-1185">Reference proteome</keyword>
<dbReference type="PANTHER" id="PTHR33091">
    <property type="entry name" value="PROTEIN, PUTATIVE, EXPRESSED-RELATED"/>
    <property type="match status" value="1"/>
</dbReference>
<comment type="similarity">
    <text evidence="1">Belongs to the protease inhibitor I13 (potato type I serine protease inhibitor) family.</text>
</comment>
<evidence type="ECO:0000313" key="7">
    <source>
        <dbReference type="Proteomes" id="UP000231279"/>
    </source>
</evidence>
<dbReference type="GO" id="GO:0004867">
    <property type="term" value="F:serine-type endopeptidase inhibitor activity"/>
    <property type="evidence" value="ECO:0007669"/>
    <property type="project" value="UniProtKB-KW"/>
</dbReference>
<evidence type="ECO:0000313" key="6">
    <source>
        <dbReference type="EMBL" id="PIN17080.1"/>
    </source>
</evidence>
<evidence type="ECO:0000256" key="1">
    <source>
        <dbReference type="ARBA" id="ARBA00008210"/>
    </source>
</evidence>
<evidence type="ECO:0000256" key="2">
    <source>
        <dbReference type="ARBA" id="ARBA00022690"/>
    </source>
</evidence>
<dbReference type="InterPro" id="IPR000864">
    <property type="entry name" value="Prot_inh_pot1"/>
</dbReference>
<dbReference type="Proteomes" id="UP000231279">
    <property type="component" value="Unassembled WGS sequence"/>
</dbReference>
<keyword evidence="3" id="KW-0722">Serine protease inhibitor</keyword>
<name>A0A2G9FYJ7_9LAMI</name>
<dbReference type="SUPFAM" id="SSF54654">
    <property type="entry name" value="CI-2 family of serine protease inhibitors"/>
    <property type="match status" value="1"/>
</dbReference>
<proteinExistence type="inferred from homology"/>
<dbReference type="EMBL" id="NKXS01008712">
    <property type="protein sequence ID" value="PIM98146.1"/>
    <property type="molecule type" value="Genomic_DNA"/>
</dbReference>
<dbReference type="AlphaFoldDB" id="A0A2G9FYJ7"/>
<dbReference type="STRING" id="429701.A0A2G9FYJ7"/>
<reference evidence="5" key="1">
    <citation type="submission" date="2017-07" db="EMBL/GenBank/DDBJ databases">
        <authorList>
            <person name="Sun Z.S."/>
            <person name="Albrecht U."/>
            <person name="Echele G."/>
            <person name="Lee C.C."/>
        </authorList>
    </citation>
    <scope>NUCLEOTIDE SEQUENCE</scope>
    <source>
        <strain evidence="5">UFG-1</strain>
        <tissue evidence="5">Leaf</tissue>
    </source>
</reference>
<dbReference type="InterPro" id="IPR036354">
    <property type="entry name" value="Prot_inh_pot1_sf"/>
</dbReference>
<protein>
    <submittedName>
        <fullName evidence="5">Uncharacterized protein</fullName>
    </submittedName>
</protein>
<dbReference type="EMBL" id="NKXS01001740">
    <property type="protein sequence ID" value="PIN17080.1"/>
    <property type="molecule type" value="Genomic_DNA"/>
</dbReference>
<gene>
    <name evidence="6" type="ORF">CDL12_10272</name>
    <name evidence="5" type="ORF">CDL12_29376</name>
</gene>
<evidence type="ECO:0000313" key="5">
    <source>
        <dbReference type="EMBL" id="PIM98146.1"/>
    </source>
</evidence>
<feature type="region of interest" description="Disordered" evidence="4">
    <location>
        <begin position="1"/>
        <end position="32"/>
    </location>
</feature>
<sequence length="93" mass="10290">MAEKETQPEEAPQKELLSAPNGGTENMPGKLTWPKVVGLTTEEAERKIKEEMPDGTSIQIVSPDSFLTMDYRTDRVRIFIDSSGKVSKPPKIG</sequence>
<dbReference type="GO" id="GO:0009611">
    <property type="term" value="P:response to wounding"/>
    <property type="evidence" value="ECO:0007669"/>
    <property type="project" value="InterPro"/>
</dbReference>
<accession>A0A2G9FYJ7</accession>